<proteinExistence type="predicted"/>
<gene>
    <name evidence="2" type="ORF">B296_00043712</name>
</gene>
<name>A0A426X5I1_ENSVE</name>
<organism evidence="2 3">
    <name type="scientific">Ensete ventricosum</name>
    <name type="common">Abyssinian banana</name>
    <name type="synonym">Musa ensete</name>
    <dbReference type="NCBI Taxonomy" id="4639"/>
    <lineage>
        <taxon>Eukaryota</taxon>
        <taxon>Viridiplantae</taxon>
        <taxon>Streptophyta</taxon>
        <taxon>Embryophyta</taxon>
        <taxon>Tracheophyta</taxon>
        <taxon>Spermatophyta</taxon>
        <taxon>Magnoliopsida</taxon>
        <taxon>Liliopsida</taxon>
        <taxon>Zingiberales</taxon>
        <taxon>Musaceae</taxon>
        <taxon>Ensete</taxon>
    </lineage>
</organism>
<feature type="region of interest" description="Disordered" evidence="1">
    <location>
        <begin position="1"/>
        <end position="44"/>
    </location>
</feature>
<dbReference type="AlphaFoldDB" id="A0A426X5I1"/>
<comment type="caution">
    <text evidence="2">The sequence shown here is derived from an EMBL/GenBank/DDBJ whole genome shotgun (WGS) entry which is preliminary data.</text>
</comment>
<dbReference type="EMBL" id="AMZH03026259">
    <property type="protein sequence ID" value="RRT34700.1"/>
    <property type="molecule type" value="Genomic_DNA"/>
</dbReference>
<evidence type="ECO:0000313" key="3">
    <source>
        <dbReference type="Proteomes" id="UP000287651"/>
    </source>
</evidence>
<accession>A0A426X5I1</accession>
<evidence type="ECO:0000313" key="2">
    <source>
        <dbReference type="EMBL" id="RRT34700.1"/>
    </source>
</evidence>
<sequence length="77" mass="8049">MRATRECLGGAISGPQGTGKRTDEDGDGAHGSPHATQRGPNLADVRRAVRGRRSVPAGAPGLTMDIDLARATRTWNV</sequence>
<evidence type="ECO:0000256" key="1">
    <source>
        <dbReference type="SAM" id="MobiDB-lite"/>
    </source>
</evidence>
<protein>
    <submittedName>
        <fullName evidence="2">Uncharacterized protein</fullName>
    </submittedName>
</protein>
<dbReference type="Proteomes" id="UP000287651">
    <property type="component" value="Unassembled WGS sequence"/>
</dbReference>
<reference evidence="2 3" key="1">
    <citation type="journal article" date="2014" name="Agronomy (Basel)">
        <title>A Draft Genome Sequence for Ensete ventricosum, the Drought-Tolerant Tree Against Hunger.</title>
        <authorList>
            <person name="Harrison J."/>
            <person name="Moore K.A."/>
            <person name="Paszkiewicz K."/>
            <person name="Jones T."/>
            <person name="Grant M."/>
            <person name="Ambacheew D."/>
            <person name="Muzemil S."/>
            <person name="Studholme D.J."/>
        </authorList>
    </citation>
    <scope>NUCLEOTIDE SEQUENCE [LARGE SCALE GENOMIC DNA]</scope>
</reference>